<protein>
    <submittedName>
        <fullName evidence="2">Dabb family protein</fullName>
    </submittedName>
</protein>
<organism evidence="2 3">
    <name type="scientific">Microbacterium aquimaris</name>
    <dbReference type="NCBI Taxonomy" id="459816"/>
    <lineage>
        <taxon>Bacteria</taxon>
        <taxon>Bacillati</taxon>
        <taxon>Actinomycetota</taxon>
        <taxon>Actinomycetes</taxon>
        <taxon>Micrococcales</taxon>
        <taxon>Microbacteriaceae</taxon>
        <taxon>Microbacterium</taxon>
    </lineage>
</organism>
<dbReference type="SMART" id="SM00886">
    <property type="entry name" value="Dabb"/>
    <property type="match status" value="1"/>
</dbReference>
<gene>
    <name evidence="2" type="ORF">R2Q92_06045</name>
</gene>
<keyword evidence="3" id="KW-1185">Reference proteome</keyword>
<dbReference type="Proteomes" id="UP001291912">
    <property type="component" value="Unassembled WGS sequence"/>
</dbReference>
<feature type="domain" description="Stress-response A/B barrel" evidence="1">
    <location>
        <begin position="3"/>
        <end position="95"/>
    </location>
</feature>
<evidence type="ECO:0000259" key="1">
    <source>
        <dbReference type="PROSITE" id="PS51502"/>
    </source>
</evidence>
<evidence type="ECO:0000313" key="3">
    <source>
        <dbReference type="Proteomes" id="UP001291912"/>
    </source>
</evidence>
<proteinExistence type="predicted"/>
<dbReference type="RefSeq" id="WP_194424011.1">
    <property type="nucleotide sequence ID" value="NZ_BAAAPT010000001.1"/>
</dbReference>
<reference evidence="2 3" key="1">
    <citation type="submission" date="2023-10" db="EMBL/GenBank/DDBJ databases">
        <title>Microbacterium xanthum sp. nov., isolated from seaweed.</title>
        <authorList>
            <person name="Lee S.D."/>
        </authorList>
    </citation>
    <scope>NUCLEOTIDE SEQUENCE [LARGE SCALE GENOMIC DNA]</scope>
    <source>
        <strain evidence="2 3">KCTC 19124</strain>
    </source>
</reference>
<dbReference type="PROSITE" id="PS51502">
    <property type="entry name" value="S_R_A_B_BARREL"/>
    <property type="match status" value="1"/>
</dbReference>
<sequence>MPIQHTVVFRLAHAPGSSEEEAFLADARTTLSEISGVEEFRVHRQVSAKSDLRHQLSMVFADAEAYAAYNDHPAHVAFVAQRWMPEVAEFQEYDFVEA</sequence>
<dbReference type="SUPFAM" id="SSF54909">
    <property type="entry name" value="Dimeric alpha+beta barrel"/>
    <property type="match status" value="1"/>
</dbReference>
<dbReference type="EMBL" id="JAWJYN010000001">
    <property type="protein sequence ID" value="MDZ8161394.1"/>
    <property type="molecule type" value="Genomic_DNA"/>
</dbReference>
<dbReference type="Gene3D" id="3.30.70.100">
    <property type="match status" value="1"/>
</dbReference>
<dbReference type="InterPro" id="IPR011008">
    <property type="entry name" value="Dimeric_a/b-barrel"/>
</dbReference>
<comment type="caution">
    <text evidence="2">The sequence shown here is derived from an EMBL/GenBank/DDBJ whole genome shotgun (WGS) entry which is preliminary data.</text>
</comment>
<dbReference type="Pfam" id="PF07876">
    <property type="entry name" value="Dabb"/>
    <property type="match status" value="1"/>
</dbReference>
<accession>A0ABU5N5P1</accession>
<evidence type="ECO:0000313" key="2">
    <source>
        <dbReference type="EMBL" id="MDZ8161394.1"/>
    </source>
</evidence>
<name>A0ABU5N5P1_9MICO</name>
<dbReference type="InterPro" id="IPR013097">
    <property type="entry name" value="Dabb"/>
</dbReference>